<dbReference type="AlphaFoldDB" id="A0A8H3R1K2"/>
<evidence type="ECO:0000313" key="3">
    <source>
        <dbReference type="EMBL" id="GES99427.1"/>
    </source>
</evidence>
<organism evidence="3 4">
    <name type="scientific">Rhizophagus clarus</name>
    <dbReference type="NCBI Taxonomy" id="94130"/>
    <lineage>
        <taxon>Eukaryota</taxon>
        <taxon>Fungi</taxon>
        <taxon>Fungi incertae sedis</taxon>
        <taxon>Mucoromycota</taxon>
        <taxon>Glomeromycotina</taxon>
        <taxon>Glomeromycetes</taxon>
        <taxon>Glomerales</taxon>
        <taxon>Glomeraceae</taxon>
        <taxon>Rhizophagus</taxon>
    </lineage>
</organism>
<dbReference type="Proteomes" id="UP000615446">
    <property type="component" value="Unassembled WGS sequence"/>
</dbReference>
<accession>A0A8H3R1K2</accession>
<gene>
    <name evidence="3" type="ORF">RCL2_002593300</name>
</gene>
<proteinExistence type="predicted"/>
<evidence type="ECO:0000313" key="4">
    <source>
        <dbReference type="Proteomes" id="UP000615446"/>
    </source>
</evidence>
<dbReference type="PANTHER" id="PTHR34415:SF1">
    <property type="entry name" value="INTEGRASE CATALYTIC DOMAIN-CONTAINING PROTEIN"/>
    <property type="match status" value="1"/>
</dbReference>
<evidence type="ECO:0000259" key="2">
    <source>
        <dbReference type="Pfam" id="PF25273"/>
    </source>
</evidence>
<name>A0A8H3R1K2_9GLOM</name>
<sequence length="537" mass="63362">MEYGIYFNNNSANENILATITELKNIFFIENSSFDDEKSTPDKEEVEVSSNSNSNDIENLKENFKEMHLNNFKFIENNDNYIKDKVYDDVKLKVKKFFDKFECLDKNMWNMAIKGQLMAFQNTNNRKTSCFKYCFNNNLPICQRIHGNTGRASKNMNRVEINYDMSCEIYNFLKNYSEIHGLPSSGRNFSEITMPIIFLSTSYSYILVYRDYIQAYKNEYRTEAHIIAESTFFEDGQQNPNTTGSQILFKSFEGSAHIAYNWVQNVQIPYSPQQIESIFFKSPRKVYLFRVCNTGNFSHTEQTNYIIDEVEMPDNGKQEKGVNYTLSLVWHAILNYNHEEKKLVVTYDNCVGQNKNNFSLFFYSWLIDHGLYEEIELNFMIPEHIKFICDSCFGLIKVLYQKSKVNTIDDVVSIIDRSTTIHLNTSQRYLNGEGFKYYNFKDYFQKYKKLSNIQKQHHFYFTSLHPGKVFYKDKLEDDYKKTIICNFSFDSDILLSTIAIRPLSLKRQEKLHKEIAPYVDIPFRDITCPKPKEYVIV</sequence>
<dbReference type="EMBL" id="BLAL01000281">
    <property type="protein sequence ID" value="GES99427.1"/>
    <property type="molecule type" value="Genomic_DNA"/>
</dbReference>
<protein>
    <recommendedName>
        <fullName evidence="2">DUF7869 domain-containing protein</fullName>
    </recommendedName>
</protein>
<evidence type="ECO:0000256" key="1">
    <source>
        <dbReference type="SAM" id="MobiDB-lite"/>
    </source>
</evidence>
<dbReference type="Pfam" id="PF25273">
    <property type="entry name" value="DUF7869"/>
    <property type="match status" value="1"/>
</dbReference>
<feature type="region of interest" description="Disordered" evidence="1">
    <location>
        <begin position="35"/>
        <end position="54"/>
    </location>
</feature>
<dbReference type="InterPro" id="IPR057191">
    <property type="entry name" value="DUF7869"/>
</dbReference>
<feature type="domain" description="DUF7869" evidence="2">
    <location>
        <begin position="314"/>
        <end position="472"/>
    </location>
</feature>
<dbReference type="PANTHER" id="PTHR34415">
    <property type="entry name" value="INTEGRASE CATALYTIC DOMAIN-CONTAINING PROTEIN"/>
    <property type="match status" value="1"/>
</dbReference>
<comment type="caution">
    <text evidence="3">The sequence shown here is derived from an EMBL/GenBank/DDBJ whole genome shotgun (WGS) entry which is preliminary data.</text>
</comment>
<reference evidence="3" key="1">
    <citation type="submission" date="2019-10" db="EMBL/GenBank/DDBJ databases">
        <title>Conservation and host-specific expression of non-tandemly repeated heterogenous ribosome RNA gene in arbuscular mycorrhizal fungi.</title>
        <authorList>
            <person name="Maeda T."/>
            <person name="Kobayashi Y."/>
            <person name="Nakagawa T."/>
            <person name="Ezawa T."/>
            <person name="Yamaguchi K."/>
            <person name="Bino T."/>
            <person name="Nishimoto Y."/>
            <person name="Shigenobu S."/>
            <person name="Kawaguchi M."/>
        </authorList>
    </citation>
    <scope>NUCLEOTIDE SEQUENCE</scope>
    <source>
        <strain evidence="3">HR1</strain>
    </source>
</reference>
<dbReference type="OrthoDB" id="6050800at2759"/>